<comment type="caution">
    <text evidence="7">The sequence shown here is derived from an EMBL/GenBank/DDBJ whole genome shotgun (WGS) entry which is preliminary data.</text>
</comment>
<evidence type="ECO:0000256" key="5">
    <source>
        <dbReference type="SAM" id="MobiDB-lite"/>
    </source>
</evidence>
<feature type="domain" description="Ethylene insensitive 3-like DNA-binding" evidence="6">
    <location>
        <begin position="109"/>
        <end position="228"/>
    </location>
</feature>
<dbReference type="InterPro" id="IPR006957">
    <property type="entry name" value="EIN3"/>
</dbReference>
<dbReference type="EMBL" id="JABFUD020000018">
    <property type="protein sequence ID" value="KAI5065840.1"/>
    <property type="molecule type" value="Genomic_DNA"/>
</dbReference>
<keyword evidence="3" id="KW-0936">Ethylene signaling pathway</keyword>
<sequence length="563" mass="62659">MGINPKTQLCFCCPIDLDLKAKSACAAFRLDLLVTVVICILLSATAHSEKRLHRGWVTLFHTWSCLLMDCHDDLGYSGALDTDRLELAGDNDADVLQDDDFSDDDIDVDELEKRMWRDRIRLKRIKEQQKLKFQGDRPKQRQSQESARRKKMSRAQDGILKYMLKMMEVCNAQAFVYGIIPEKGKPVSGASDNIRAWWKEKVRFDRNGPAAIAKYQAEHVLNQEEFSARQQLNMAGLLTSHESVVTGTSGTFSVSDASEYDVEGYDDAAKACTHGGGWDREAVSFDPYVIKVLKQEVDVDGKIPVYSERASAAVHDSQTICSEKKRKYSGDFQSAATKTVYTCAYEQCPCSKNANGFSEVLLRNLHQAACAYRPDARSGMIEDFQGTLNSVVFGHSPQVHSHAEMPVGDSMGREVFGFEDKATLIPAGGVHQPVFEYVSSLCGLPQQTGLVNITSSKAFDGVEDRDWATARPEFQSLGLDKTAKDDTKVLGPRCFPVNKISPIPGYHLDNTSVSRLLDCLDAKPEASFFTNPYIQHVSTAYNCHLKLDRDPLHGSEAILYYGA</sequence>
<dbReference type="FunFam" id="1.10.3180.10:FF:000002">
    <property type="entry name" value="Ethylene insensitive 3-like 1"/>
    <property type="match status" value="1"/>
</dbReference>
<dbReference type="PANTHER" id="PTHR33305">
    <property type="entry name" value="ETHYLENE INSENSITIVE 3-LIKE 2 PROTEIN"/>
    <property type="match status" value="1"/>
</dbReference>
<dbReference type="GO" id="GO:0003677">
    <property type="term" value="F:DNA binding"/>
    <property type="evidence" value="ECO:0007669"/>
    <property type="project" value="TreeGrafter"/>
</dbReference>
<evidence type="ECO:0000256" key="4">
    <source>
        <dbReference type="ARBA" id="ARBA00023242"/>
    </source>
</evidence>
<dbReference type="Proteomes" id="UP000886520">
    <property type="component" value="Chromosome 18"/>
</dbReference>
<keyword evidence="4" id="KW-0539">Nucleus</keyword>
<evidence type="ECO:0000313" key="7">
    <source>
        <dbReference type="EMBL" id="KAI5065840.1"/>
    </source>
</evidence>
<dbReference type="PANTHER" id="PTHR33305:SF30">
    <property type="entry name" value="ETHYLENE INSENSITIVE 3-LIKE 3 PROTEIN"/>
    <property type="match status" value="1"/>
</dbReference>
<dbReference type="GO" id="GO:0009873">
    <property type="term" value="P:ethylene-activated signaling pathway"/>
    <property type="evidence" value="ECO:0007669"/>
    <property type="project" value="UniProtKB-KW"/>
</dbReference>
<evidence type="ECO:0000259" key="6">
    <source>
        <dbReference type="Pfam" id="PF04873"/>
    </source>
</evidence>
<dbReference type="InterPro" id="IPR023278">
    <property type="entry name" value="Ethylene_insens-like_DNA-bd"/>
</dbReference>
<comment type="similarity">
    <text evidence="2">Belongs to the EIN3 family.</text>
</comment>
<evidence type="ECO:0000256" key="2">
    <source>
        <dbReference type="ARBA" id="ARBA00009416"/>
    </source>
</evidence>
<dbReference type="OrthoDB" id="2017676at2759"/>
<feature type="region of interest" description="Disordered" evidence="5">
    <location>
        <begin position="131"/>
        <end position="153"/>
    </location>
</feature>
<dbReference type="AlphaFoldDB" id="A0A9D4UDG0"/>
<evidence type="ECO:0000313" key="8">
    <source>
        <dbReference type="Proteomes" id="UP000886520"/>
    </source>
</evidence>
<dbReference type="InterPro" id="IPR047091">
    <property type="entry name" value="EIN3-like_DNA-bd"/>
</dbReference>
<dbReference type="Gene3D" id="1.10.3180.10">
    <property type="entry name" value="DNA-binding domain of EIN3-like"/>
    <property type="match status" value="1"/>
</dbReference>
<reference evidence="7" key="1">
    <citation type="submission" date="2021-01" db="EMBL/GenBank/DDBJ databases">
        <title>Adiantum capillus-veneris genome.</title>
        <authorList>
            <person name="Fang Y."/>
            <person name="Liao Q."/>
        </authorList>
    </citation>
    <scope>NUCLEOTIDE SEQUENCE</scope>
    <source>
        <strain evidence="7">H3</strain>
        <tissue evidence="7">Leaf</tissue>
    </source>
</reference>
<gene>
    <name evidence="7" type="ORF">GOP47_0018464</name>
</gene>
<evidence type="ECO:0000256" key="1">
    <source>
        <dbReference type="ARBA" id="ARBA00004123"/>
    </source>
</evidence>
<keyword evidence="8" id="KW-1185">Reference proteome</keyword>
<name>A0A9D4UDG0_ADICA</name>
<dbReference type="GO" id="GO:0005634">
    <property type="term" value="C:nucleus"/>
    <property type="evidence" value="ECO:0007669"/>
    <property type="project" value="UniProtKB-SubCell"/>
</dbReference>
<dbReference type="GO" id="GO:0003700">
    <property type="term" value="F:DNA-binding transcription factor activity"/>
    <property type="evidence" value="ECO:0007669"/>
    <property type="project" value="InterPro"/>
</dbReference>
<comment type="subcellular location">
    <subcellularLocation>
        <location evidence="1">Nucleus</location>
    </subcellularLocation>
</comment>
<accession>A0A9D4UDG0</accession>
<protein>
    <recommendedName>
        <fullName evidence="6">Ethylene insensitive 3-like DNA-binding domain-containing protein</fullName>
    </recommendedName>
</protein>
<dbReference type="Pfam" id="PF04873">
    <property type="entry name" value="EIN3_DNA-bd"/>
    <property type="match status" value="1"/>
</dbReference>
<evidence type="ECO:0000256" key="3">
    <source>
        <dbReference type="ARBA" id="ARBA00022745"/>
    </source>
</evidence>
<organism evidence="7 8">
    <name type="scientific">Adiantum capillus-veneris</name>
    <name type="common">Maidenhair fern</name>
    <dbReference type="NCBI Taxonomy" id="13818"/>
    <lineage>
        <taxon>Eukaryota</taxon>
        <taxon>Viridiplantae</taxon>
        <taxon>Streptophyta</taxon>
        <taxon>Embryophyta</taxon>
        <taxon>Tracheophyta</taxon>
        <taxon>Polypodiopsida</taxon>
        <taxon>Polypodiidae</taxon>
        <taxon>Polypodiales</taxon>
        <taxon>Pteridineae</taxon>
        <taxon>Pteridaceae</taxon>
        <taxon>Vittarioideae</taxon>
        <taxon>Adiantum</taxon>
    </lineage>
</organism>
<proteinExistence type="inferred from homology"/>